<evidence type="ECO:0000259" key="2">
    <source>
        <dbReference type="Pfam" id="PF07589"/>
    </source>
</evidence>
<keyword evidence="4" id="KW-1185">Reference proteome</keyword>
<feature type="signal peptide" evidence="1">
    <location>
        <begin position="1"/>
        <end position="20"/>
    </location>
</feature>
<comment type="caution">
    <text evidence="3">The sequence shown here is derived from an EMBL/GenBank/DDBJ whole genome shotgun (WGS) entry which is preliminary data.</text>
</comment>
<sequence length="211" mass="22497">MFRSVLAALVCGLLTTAANAGVHVTSRTGGGDPNGLSTTQPGMTTFDFNSETTLATVFKHSPSREPLGDTSIYASIGPTTLPLFNASFGVNNYFGLYWGSIDAFNTIEFSRHGTLLARFTGSDIVNPANGNLTSADTNRFVDFFFDDGVMFDEVILSSTRNSFEFDNIAIGILEVGAAPNVPEPASFLLLGIALLAIGALRATEVRELNRK</sequence>
<accession>A0A8S8XGP8</accession>
<dbReference type="Proteomes" id="UP000681075">
    <property type="component" value="Unassembled WGS sequence"/>
</dbReference>
<protein>
    <recommendedName>
        <fullName evidence="2">Ice-binding protein C-terminal domain-containing protein</fullName>
    </recommendedName>
</protein>
<dbReference type="RefSeq" id="WP_420243407.1">
    <property type="nucleotide sequence ID" value="NZ_BOPV01000001.1"/>
</dbReference>
<feature type="domain" description="Ice-binding protein C-terminal" evidence="2">
    <location>
        <begin position="181"/>
        <end position="201"/>
    </location>
</feature>
<organism evidence="3 4">
    <name type="scientific">Roseiterribacter gracilis</name>
    <dbReference type="NCBI Taxonomy" id="2812848"/>
    <lineage>
        <taxon>Bacteria</taxon>
        <taxon>Pseudomonadati</taxon>
        <taxon>Pseudomonadota</taxon>
        <taxon>Alphaproteobacteria</taxon>
        <taxon>Rhodospirillales</taxon>
        <taxon>Roseiterribacteraceae</taxon>
        <taxon>Roseiterribacter</taxon>
    </lineage>
</organism>
<feature type="chain" id="PRO_5035917394" description="Ice-binding protein C-terminal domain-containing protein" evidence="1">
    <location>
        <begin position="21"/>
        <end position="211"/>
    </location>
</feature>
<dbReference type="Pfam" id="PF07589">
    <property type="entry name" value="PEP-CTERM"/>
    <property type="match status" value="1"/>
</dbReference>
<name>A0A8S8XGP8_9PROT</name>
<dbReference type="EMBL" id="BOPV01000001">
    <property type="protein sequence ID" value="GIL40305.1"/>
    <property type="molecule type" value="Genomic_DNA"/>
</dbReference>
<evidence type="ECO:0000313" key="4">
    <source>
        <dbReference type="Proteomes" id="UP000681075"/>
    </source>
</evidence>
<reference evidence="3" key="1">
    <citation type="submission" date="2021-02" db="EMBL/GenBank/DDBJ databases">
        <title>Genome sequence of Rhodospirillales sp. strain TMPK1 isolated from soil.</title>
        <authorList>
            <person name="Nakai R."/>
            <person name="Kusada H."/>
            <person name="Tamaki H."/>
        </authorList>
    </citation>
    <scope>NUCLEOTIDE SEQUENCE</scope>
    <source>
        <strain evidence="3">TMPK1</strain>
    </source>
</reference>
<keyword evidence="1" id="KW-0732">Signal</keyword>
<gene>
    <name evidence="3" type="ORF">TMPK1_25420</name>
</gene>
<proteinExistence type="predicted"/>
<dbReference type="InterPro" id="IPR013424">
    <property type="entry name" value="Ice-binding_C"/>
</dbReference>
<evidence type="ECO:0000256" key="1">
    <source>
        <dbReference type="SAM" id="SignalP"/>
    </source>
</evidence>
<evidence type="ECO:0000313" key="3">
    <source>
        <dbReference type="EMBL" id="GIL40305.1"/>
    </source>
</evidence>
<dbReference type="AlphaFoldDB" id="A0A8S8XGP8"/>